<dbReference type="AlphaFoldDB" id="A0A1G6WFF1"/>
<reference evidence="1 2" key="1">
    <citation type="submission" date="2016-09" db="EMBL/GenBank/DDBJ databases">
        <authorList>
            <person name="Capua I."/>
            <person name="De Benedictis P."/>
            <person name="Joannis T."/>
            <person name="Lombin L.H."/>
            <person name="Cattoli G."/>
        </authorList>
    </citation>
    <scope>NUCLEOTIDE SEQUENCE [LARGE SCALE GENOMIC DNA]</scope>
    <source>
        <strain evidence="1 2">ISLP-3</strain>
    </source>
</reference>
<gene>
    <name evidence="1" type="ORF">SAMN05216410_3611</name>
</gene>
<organism evidence="1 2">
    <name type="scientific">Sanguibacter gelidistatuariae</name>
    <dbReference type="NCBI Taxonomy" id="1814289"/>
    <lineage>
        <taxon>Bacteria</taxon>
        <taxon>Bacillati</taxon>
        <taxon>Actinomycetota</taxon>
        <taxon>Actinomycetes</taxon>
        <taxon>Micrococcales</taxon>
        <taxon>Sanguibacteraceae</taxon>
        <taxon>Sanguibacter</taxon>
    </lineage>
</organism>
<dbReference type="EMBL" id="FMYH01000009">
    <property type="protein sequence ID" value="SDD63785.1"/>
    <property type="molecule type" value="Genomic_DNA"/>
</dbReference>
<sequence length="122" mass="13561">MREHRFEVVEQPWRTFVHVQLADPSDRALQVFLNESPHRRTLGLLDSVLTGHVPSATGGGDRMSFVADAEQAVITDRLADLLEPDEAAADVTVPTRELRDLVQALLDARAEYRRESASESPA</sequence>
<keyword evidence="2" id="KW-1185">Reference proteome</keyword>
<accession>A0A1G6WFF1</accession>
<name>A0A1G6WFF1_9MICO</name>
<evidence type="ECO:0000313" key="1">
    <source>
        <dbReference type="EMBL" id="SDD63785.1"/>
    </source>
</evidence>
<dbReference type="OrthoDB" id="9848739at2"/>
<dbReference type="Proteomes" id="UP000199039">
    <property type="component" value="Unassembled WGS sequence"/>
</dbReference>
<proteinExistence type="predicted"/>
<evidence type="ECO:0000313" key="2">
    <source>
        <dbReference type="Proteomes" id="UP000199039"/>
    </source>
</evidence>
<dbReference type="RefSeq" id="WP_093186059.1">
    <property type="nucleotide sequence ID" value="NZ_FMYH01000009.1"/>
</dbReference>
<protein>
    <submittedName>
        <fullName evidence="1">Uncharacterized protein</fullName>
    </submittedName>
</protein>
<dbReference type="STRING" id="1814289.SAMN05216410_3611"/>